<dbReference type="Gene3D" id="3.40.50.620">
    <property type="entry name" value="HUPs"/>
    <property type="match status" value="1"/>
</dbReference>
<evidence type="ECO:0000256" key="2">
    <source>
        <dbReference type="ARBA" id="ARBA00012832"/>
    </source>
</evidence>
<comment type="caution">
    <text evidence="13">The sequence shown here is derived from an EMBL/GenBank/DDBJ whole genome shotgun (WGS) entry which is preliminary data.</text>
</comment>
<evidence type="ECO:0000313" key="13">
    <source>
        <dbReference type="EMBL" id="KAA6393256.1"/>
    </source>
</evidence>
<dbReference type="InterPro" id="IPR009080">
    <property type="entry name" value="tRNAsynth_Ia_anticodon-bd"/>
</dbReference>
<accession>A0A5J4WET3</accession>
<dbReference type="SUPFAM" id="SSF47323">
    <property type="entry name" value="Anticodon-binding domain of a subclass of class I aminoacyl-tRNA synthetases"/>
    <property type="match status" value="1"/>
</dbReference>
<evidence type="ECO:0000259" key="12">
    <source>
        <dbReference type="Pfam" id="PF01406"/>
    </source>
</evidence>
<feature type="compositionally biased region" description="Basic and acidic residues" evidence="11">
    <location>
        <begin position="499"/>
        <end position="516"/>
    </location>
</feature>
<keyword evidence="9" id="KW-0030">Aminoacyl-tRNA synthetase</keyword>
<feature type="compositionally biased region" description="Basic and acidic residues" evidence="11">
    <location>
        <begin position="236"/>
        <end position="251"/>
    </location>
</feature>
<dbReference type="InterPro" id="IPR015803">
    <property type="entry name" value="Cys-tRNA-ligase"/>
</dbReference>
<comment type="cofactor">
    <cofactor evidence="1">
        <name>Zn(2+)</name>
        <dbReference type="ChEBI" id="CHEBI:29105"/>
    </cofactor>
</comment>
<dbReference type="SUPFAM" id="SSF52374">
    <property type="entry name" value="Nucleotidylyl transferase"/>
    <property type="match status" value="1"/>
</dbReference>
<evidence type="ECO:0000313" key="14">
    <source>
        <dbReference type="Proteomes" id="UP000324800"/>
    </source>
</evidence>
<protein>
    <recommendedName>
        <fullName evidence="2">cysteine--tRNA ligase</fullName>
        <ecNumber evidence="2">6.1.1.16</ecNumber>
    </recommendedName>
    <alternativeName>
        <fullName evidence="10">Cysteinyl-tRNA synthetase</fullName>
    </alternativeName>
</protein>
<dbReference type="CDD" id="cd00672">
    <property type="entry name" value="CysRS_core"/>
    <property type="match status" value="1"/>
</dbReference>
<dbReference type="GO" id="GO:0004817">
    <property type="term" value="F:cysteine-tRNA ligase activity"/>
    <property type="evidence" value="ECO:0007669"/>
    <property type="project" value="UniProtKB-EC"/>
</dbReference>
<keyword evidence="3 13" id="KW-0436">Ligase</keyword>
<keyword evidence="6" id="KW-0862">Zinc</keyword>
<dbReference type="GO" id="GO:0046872">
    <property type="term" value="F:metal ion binding"/>
    <property type="evidence" value="ECO:0007669"/>
    <property type="project" value="UniProtKB-KW"/>
</dbReference>
<feature type="compositionally biased region" description="Acidic residues" evidence="11">
    <location>
        <begin position="776"/>
        <end position="790"/>
    </location>
</feature>
<name>A0A5J4WET3_9EUKA</name>
<evidence type="ECO:0000256" key="9">
    <source>
        <dbReference type="ARBA" id="ARBA00023146"/>
    </source>
</evidence>
<dbReference type="Proteomes" id="UP000324800">
    <property type="component" value="Unassembled WGS sequence"/>
</dbReference>
<feature type="compositionally biased region" description="Basic and acidic residues" evidence="11">
    <location>
        <begin position="791"/>
        <end position="801"/>
    </location>
</feature>
<dbReference type="EC" id="6.1.1.16" evidence="2"/>
<evidence type="ECO:0000256" key="3">
    <source>
        <dbReference type="ARBA" id="ARBA00022598"/>
    </source>
</evidence>
<feature type="region of interest" description="Disordered" evidence="11">
    <location>
        <begin position="733"/>
        <end position="861"/>
    </location>
</feature>
<reference evidence="13 14" key="1">
    <citation type="submission" date="2019-03" db="EMBL/GenBank/DDBJ databases">
        <title>Single cell metagenomics reveals metabolic interactions within the superorganism composed of flagellate Streblomastix strix and complex community of Bacteroidetes bacteria on its surface.</title>
        <authorList>
            <person name="Treitli S.C."/>
            <person name="Kolisko M."/>
            <person name="Husnik F."/>
            <person name="Keeling P."/>
            <person name="Hampl V."/>
        </authorList>
    </citation>
    <scope>NUCLEOTIDE SEQUENCE [LARGE SCALE GENOMIC DNA]</scope>
    <source>
        <strain evidence="13">ST1C</strain>
    </source>
</reference>
<dbReference type="AlphaFoldDB" id="A0A5J4WET3"/>
<keyword evidence="8" id="KW-0648">Protein biosynthesis</keyword>
<dbReference type="Pfam" id="PF01406">
    <property type="entry name" value="tRNA-synt_1e"/>
    <property type="match status" value="2"/>
</dbReference>
<feature type="compositionally biased region" description="Basic and acidic residues" evidence="11">
    <location>
        <begin position="852"/>
        <end position="861"/>
    </location>
</feature>
<gene>
    <name evidence="13" type="ORF">EZS28_011217</name>
</gene>
<feature type="compositionally biased region" description="Basic and acidic residues" evidence="11">
    <location>
        <begin position="733"/>
        <end position="775"/>
    </location>
</feature>
<dbReference type="GO" id="GO:0005737">
    <property type="term" value="C:cytoplasm"/>
    <property type="evidence" value="ECO:0007669"/>
    <property type="project" value="TreeGrafter"/>
</dbReference>
<dbReference type="HAMAP" id="MF_00041">
    <property type="entry name" value="Cys_tRNA_synth"/>
    <property type="match status" value="1"/>
</dbReference>
<feature type="domain" description="tRNA synthetases class I catalytic" evidence="12">
    <location>
        <begin position="49"/>
        <end position="201"/>
    </location>
</feature>
<keyword evidence="5" id="KW-0547">Nucleotide-binding</keyword>
<dbReference type="OrthoDB" id="438179at2759"/>
<dbReference type="GO" id="GO:0006423">
    <property type="term" value="P:cysteinyl-tRNA aminoacylation"/>
    <property type="evidence" value="ECO:0007669"/>
    <property type="project" value="InterPro"/>
</dbReference>
<dbReference type="PRINTS" id="PR00983">
    <property type="entry name" value="TRNASYNTHCYS"/>
</dbReference>
<evidence type="ECO:0000256" key="7">
    <source>
        <dbReference type="ARBA" id="ARBA00022840"/>
    </source>
</evidence>
<evidence type="ECO:0000256" key="11">
    <source>
        <dbReference type="SAM" id="MobiDB-lite"/>
    </source>
</evidence>
<feature type="region of interest" description="Disordered" evidence="11">
    <location>
        <begin position="497"/>
        <end position="528"/>
    </location>
</feature>
<evidence type="ECO:0000256" key="6">
    <source>
        <dbReference type="ARBA" id="ARBA00022833"/>
    </source>
</evidence>
<evidence type="ECO:0000256" key="4">
    <source>
        <dbReference type="ARBA" id="ARBA00022723"/>
    </source>
</evidence>
<dbReference type="PANTHER" id="PTHR10890">
    <property type="entry name" value="CYSTEINYL-TRNA SYNTHETASE"/>
    <property type="match status" value="1"/>
</dbReference>
<evidence type="ECO:0000256" key="8">
    <source>
        <dbReference type="ARBA" id="ARBA00022917"/>
    </source>
</evidence>
<evidence type="ECO:0000256" key="10">
    <source>
        <dbReference type="ARBA" id="ARBA00031499"/>
    </source>
</evidence>
<evidence type="ECO:0000256" key="1">
    <source>
        <dbReference type="ARBA" id="ARBA00001947"/>
    </source>
</evidence>
<dbReference type="InterPro" id="IPR024909">
    <property type="entry name" value="Cys-tRNA/MSH_ligase"/>
</dbReference>
<dbReference type="InterPro" id="IPR032678">
    <property type="entry name" value="tRNA-synt_1_cat_dom"/>
</dbReference>
<dbReference type="GO" id="GO:0005524">
    <property type="term" value="F:ATP binding"/>
    <property type="evidence" value="ECO:0007669"/>
    <property type="project" value="UniProtKB-KW"/>
</dbReference>
<keyword evidence="7" id="KW-0067">ATP-binding</keyword>
<sequence length="861" mass="99831">MSVMEDKEIAQDGNNAQLTNTLYKCPISGSLNSFQSTKLSEDTLPLIIDRKVLRWYACGPTVYGPAHLGHARNYVTMDIIRRILTNYFHIEVQLMQNVTDIDDKIIDKANELKISTNVLSRAYEADFFSDMDALNVLRPTKILRATEVIPQIIQFISKLYEGGFAYQLQSEYSVYFDTKEFKNRGFQYPILIQGMKDGEKNKRQLLEEGEGTRSKQSNKQDDQIIEQFQGDQQQQSDKKEKKKWEKPIDAYKNEKRNEDDFALWKQSKPGEPSWQSPWGLGRPGWHIECSAMSHIVFGNHFDIHSGGQDLKFPHHDNEIAQSEAYRECVRKEVEQEEKQGKITQPIPDGKKWVDFWLHTGHLGINGLKMSKSLKNFTSVKDALKEMTSRQMRLIFLQHRYCDCFDFELKSIQEATQIESTVMNFAQNVAVFLRQYNSIVTSIPYSPTIKQVKQFMPPEQLDSIVGKMTEQVGIESKKYTEGDLRVILSYHQVTSLDSLPQEKENQQDREIMMDSDKQGSQSSSSSQTYLPNQYCENQCLDEITTQLNDTQQLIDTAFRNQFDTVQVGRELMRLINAVNRVFKRVKDAEAQSINPLNPSYITPIVLIVKRCAQYLFDIFNIMGIDFGIPQLPLSCGSSGESNQVNEQLEQMTGAFQDMCKFRDQIRQLTMSLPKDDPSKKRLFELSDEIRQKTLPQRGILLEDVGSGQPSVWKTCDPAQIRADQEHAEQLALEAKRKKEEKERVQRETKERQEKAQKEKEELLKYGDIKAQDMFRNEEEEIEVEADQQEQEQEQKGFDDQKTKEKKLIRRPKYTQFDKNGVPTHDANGNQLPTTEFERLKSMWTKQNKKTKKDSKCPKKEEK</sequence>
<dbReference type="InterPro" id="IPR014729">
    <property type="entry name" value="Rossmann-like_a/b/a_fold"/>
</dbReference>
<dbReference type="EMBL" id="SNRW01002290">
    <property type="protein sequence ID" value="KAA6393256.1"/>
    <property type="molecule type" value="Genomic_DNA"/>
</dbReference>
<feature type="compositionally biased region" description="Basic residues" evidence="11">
    <location>
        <begin position="802"/>
        <end position="811"/>
    </location>
</feature>
<organism evidence="13 14">
    <name type="scientific">Streblomastix strix</name>
    <dbReference type="NCBI Taxonomy" id="222440"/>
    <lineage>
        <taxon>Eukaryota</taxon>
        <taxon>Metamonada</taxon>
        <taxon>Preaxostyla</taxon>
        <taxon>Oxymonadida</taxon>
        <taxon>Streblomastigidae</taxon>
        <taxon>Streblomastix</taxon>
    </lineage>
</organism>
<feature type="domain" description="tRNA synthetases class I catalytic" evidence="12">
    <location>
        <begin position="228"/>
        <end position="415"/>
    </location>
</feature>
<feature type="region of interest" description="Disordered" evidence="11">
    <location>
        <begin position="227"/>
        <end position="251"/>
    </location>
</feature>
<proteinExistence type="inferred from homology"/>
<evidence type="ECO:0000256" key="5">
    <source>
        <dbReference type="ARBA" id="ARBA00022741"/>
    </source>
</evidence>
<dbReference type="PANTHER" id="PTHR10890:SF3">
    <property type="entry name" value="CYSTEINE--TRNA LIGASE, CYTOPLASMIC"/>
    <property type="match status" value="1"/>
</dbReference>
<keyword evidence="4" id="KW-0479">Metal-binding</keyword>